<dbReference type="Gene3D" id="3.90.420.10">
    <property type="entry name" value="Oxidoreductase, molybdopterin-binding domain"/>
    <property type="match status" value="1"/>
</dbReference>
<dbReference type="AlphaFoldDB" id="A0A7G6VWP9"/>
<feature type="domain" description="Oxidoreductase molybdopterin-binding" evidence="1">
    <location>
        <begin position="95"/>
        <end position="230"/>
    </location>
</feature>
<dbReference type="InterPro" id="IPR000572">
    <property type="entry name" value="OxRdtase_Mopterin-bd_dom"/>
</dbReference>
<dbReference type="PANTHER" id="PTHR43032">
    <property type="entry name" value="PROTEIN-METHIONINE-SULFOXIDE REDUCTASE"/>
    <property type="match status" value="1"/>
</dbReference>
<dbReference type="InterPro" id="IPR036374">
    <property type="entry name" value="OxRdtase_Mopterin-bd_sf"/>
</dbReference>
<evidence type="ECO:0000259" key="1">
    <source>
        <dbReference type="Pfam" id="PF00174"/>
    </source>
</evidence>
<dbReference type="CDD" id="cd02108">
    <property type="entry name" value="bact_SO_family_Moco"/>
    <property type="match status" value="1"/>
</dbReference>
<dbReference type="EMBL" id="CP060052">
    <property type="protein sequence ID" value="QNE06164.1"/>
    <property type="molecule type" value="Genomic_DNA"/>
</dbReference>
<dbReference type="PANTHER" id="PTHR43032:SF2">
    <property type="entry name" value="BLL0505 PROTEIN"/>
    <property type="match status" value="1"/>
</dbReference>
<sequence length="255" mass="27994">MSADPTHIRLSRRAIIGGLAGAALTGCDAFQQSDAGRALLFSGETANKALQRTIMDRNALAREFGESDMSPIFRSNGTRDPDTPSYNAMAANGFADWTLPITGLVERPMVLSLDQIRAMPARTQITRHDCVEGWSAIGKWHGPQLSLLLQAAGLKTNARYAVFRCADLYNGTPYYESIDLIDAFHPQTILAWAMNDALLPIPHGAPLRLRVERQLGYKHAKYVEGIEIVDSLAPINGGQGGYWEDRGAYEWYAGI</sequence>
<accession>A0A7G6VWP9</accession>
<reference evidence="2 3" key="1">
    <citation type="submission" date="2020-08" db="EMBL/GenBank/DDBJ databases">
        <authorList>
            <person name="Liu G."/>
            <person name="Sun C."/>
        </authorList>
    </citation>
    <scope>NUCLEOTIDE SEQUENCE [LARGE SCALE GENOMIC DNA]</scope>
    <source>
        <strain evidence="2 3">OT19</strain>
    </source>
</reference>
<dbReference type="SUPFAM" id="SSF56524">
    <property type="entry name" value="Oxidoreductase molybdopterin-binding domain"/>
    <property type="match status" value="1"/>
</dbReference>
<dbReference type="Pfam" id="PF00174">
    <property type="entry name" value="Oxidored_molyb"/>
    <property type="match status" value="1"/>
</dbReference>
<dbReference type="RefSeq" id="WP_185885184.1">
    <property type="nucleotide sequence ID" value="NZ_CP060052.1"/>
</dbReference>
<protein>
    <submittedName>
        <fullName evidence="2">Molybdopterin-dependent oxidoreductase</fullName>
    </submittedName>
</protein>
<dbReference type="Proteomes" id="UP000515297">
    <property type="component" value="Chromosome"/>
</dbReference>
<evidence type="ECO:0000313" key="3">
    <source>
        <dbReference type="Proteomes" id="UP000515297"/>
    </source>
</evidence>
<gene>
    <name evidence="2" type="ORF">H4O24_05970</name>
</gene>
<proteinExistence type="predicted"/>
<name>A0A7G6VWP9_9SPHN</name>
<organism evidence="2 3">
    <name type="scientific">Croceicoccus marinus</name>
    <dbReference type="NCBI Taxonomy" id="450378"/>
    <lineage>
        <taxon>Bacteria</taxon>
        <taxon>Pseudomonadati</taxon>
        <taxon>Pseudomonadota</taxon>
        <taxon>Alphaproteobacteria</taxon>
        <taxon>Sphingomonadales</taxon>
        <taxon>Erythrobacteraceae</taxon>
        <taxon>Croceicoccus</taxon>
    </lineage>
</organism>
<evidence type="ECO:0000313" key="2">
    <source>
        <dbReference type="EMBL" id="QNE06164.1"/>
    </source>
</evidence>